<protein>
    <submittedName>
        <fullName evidence="1">Uncharacterized protein</fullName>
    </submittedName>
</protein>
<evidence type="ECO:0000313" key="2">
    <source>
        <dbReference type="Proteomes" id="UP000694410"/>
    </source>
</evidence>
<name>A0A8C0VAU9_CYACU</name>
<dbReference type="Ensembl" id="ENSCCET00000029932.1">
    <property type="protein sequence ID" value="ENSCCEP00000019708.1"/>
    <property type="gene ID" value="ENSCCEG00000017880.1"/>
</dbReference>
<dbReference type="Proteomes" id="UP000694410">
    <property type="component" value="Unplaced"/>
</dbReference>
<reference evidence="1" key="1">
    <citation type="submission" date="2025-08" db="UniProtKB">
        <authorList>
            <consortium name="Ensembl"/>
        </authorList>
    </citation>
    <scope>IDENTIFICATION</scope>
</reference>
<accession>A0A8C0VAU9</accession>
<proteinExistence type="predicted"/>
<evidence type="ECO:0000313" key="1">
    <source>
        <dbReference type="Ensembl" id="ENSCCEP00000019708.1"/>
    </source>
</evidence>
<organism evidence="1 2">
    <name type="scientific">Cyanistes caeruleus</name>
    <name type="common">Eurasian blue tit</name>
    <name type="synonym">Parus caeruleus</name>
    <dbReference type="NCBI Taxonomy" id="156563"/>
    <lineage>
        <taxon>Eukaryota</taxon>
        <taxon>Metazoa</taxon>
        <taxon>Chordata</taxon>
        <taxon>Craniata</taxon>
        <taxon>Vertebrata</taxon>
        <taxon>Euteleostomi</taxon>
        <taxon>Archelosauria</taxon>
        <taxon>Archosauria</taxon>
        <taxon>Dinosauria</taxon>
        <taxon>Saurischia</taxon>
        <taxon>Theropoda</taxon>
        <taxon>Coelurosauria</taxon>
        <taxon>Aves</taxon>
        <taxon>Neognathae</taxon>
        <taxon>Neoaves</taxon>
        <taxon>Telluraves</taxon>
        <taxon>Australaves</taxon>
        <taxon>Passeriformes</taxon>
        <taxon>Paridae</taxon>
        <taxon>Cyanistes</taxon>
    </lineage>
</organism>
<reference evidence="1" key="2">
    <citation type="submission" date="2025-09" db="UniProtKB">
        <authorList>
            <consortium name="Ensembl"/>
        </authorList>
    </citation>
    <scope>IDENTIFICATION</scope>
</reference>
<sequence length="141" mass="15497">ESFGAGFASPDRDSLTDPQKLCYVASDPCQNMQGKPEKLSCEDILPDGWAVKAGEQLFQAPETPPEAEIPEPGIGRMHVQPNILRSVLLLGRFTPFQVFREASEGAPVRSSQHSSCGGCFTLRLDVLHVGWCFHAWQLKSI</sequence>
<dbReference type="AlphaFoldDB" id="A0A8C0VAU9"/>
<keyword evidence="2" id="KW-1185">Reference proteome</keyword>